<name>A0A4V2Q3J5_9GAMM</name>
<dbReference type="PROSITE" id="PS50206">
    <property type="entry name" value="RHODANESE_3"/>
    <property type="match status" value="2"/>
</dbReference>
<feature type="domain" description="Rhodanese" evidence="7">
    <location>
        <begin position="167"/>
        <end position="280"/>
    </location>
</feature>
<dbReference type="CDD" id="cd01448">
    <property type="entry name" value="TST_Repeat_1"/>
    <property type="match status" value="1"/>
</dbReference>
<dbReference type="SMART" id="SM00450">
    <property type="entry name" value="RHOD"/>
    <property type="match status" value="2"/>
</dbReference>
<dbReference type="FunFam" id="3.40.250.10:FF:000015">
    <property type="entry name" value="Sulfurtransferase"/>
    <property type="match status" value="1"/>
</dbReference>
<keyword evidence="2" id="KW-0963">Cytoplasm</keyword>
<dbReference type="InterPro" id="IPR001307">
    <property type="entry name" value="Thiosulphate_STrfase_CS"/>
</dbReference>
<dbReference type="GO" id="GO:0005829">
    <property type="term" value="C:cytosol"/>
    <property type="evidence" value="ECO:0007669"/>
    <property type="project" value="TreeGrafter"/>
</dbReference>
<reference evidence="8 9" key="1">
    <citation type="submission" date="2019-02" db="EMBL/GenBank/DDBJ databases">
        <title>Investigation of anaerobic lignin degradation for improved lignocellulosic biofuels.</title>
        <authorList>
            <person name="Deangelis K."/>
        </authorList>
    </citation>
    <scope>NUCLEOTIDE SEQUENCE [LARGE SCALE GENOMIC DNA]</scope>
    <source>
        <strain evidence="8 9">159R</strain>
    </source>
</reference>
<dbReference type="GO" id="GO:0016784">
    <property type="term" value="F:3-mercaptopyruvate sulfurtransferase activity"/>
    <property type="evidence" value="ECO:0007669"/>
    <property type="project" value="UniProtKB-EC"/>
</dbReference>
<dbReference type="OrthoDB" id="9781034at2"/>
<keyword evidence="9" id="KW-1185">Reference proteome</keyword>
<dbReference type="AlphaFoldDB" id="A0A4V2Q3J5"/>
<dbReference type="PANTHER" id="PTHR11364:SF27">
    <property type="entry name" value="SULFURTRANSFERASE"/>
    <property type="match status" value="1"/>
</dbReference>
<organism evidence="8 9">
    <name type="scientific">Sodalis ligni</name>
    <dbReference type="NCBI Taxonomy" id="2697027"/>
    <lineage>
        <taxon>Bacteria</taxon>
        <taxon>Pseudomonadati</taxon>
        <taxon>Pseudomonadota</taxon>
        <taxon>Gammaproteobacteria</taxon>
        <taxon>Enterobacterales</taxon>
        <taxon>Bruguierivoracaceae</taxon>
        <taxon>Sodalis</taxon>
    </lineage>
</organism>
<evidence type="ECO:0000256" key="3">
    <source>
        <dbReference type="ARBA" id="ARBA00022679"/>
    </source>
</evidence>
<dbReference type="InterPro" id="IPR001763">
    <property type="entry name" value="Rhodanese-like_dom"/>
</dbReference>
<dbReference type="SUPFAM" id="SSF52821">
    <property type="entry name" value="Rhodanese/Cell cycle control phosphatase"/>
    <property type="match status" value="2"/>
</dbReference>
<dbReference type="RefSeq" id="WP_132926759.1">
    <property type="nucleotide sequence ID" value="NZ_SJOI01000001.1"/>
</dbReference>
<evidence type="ECO:0000313" key="8">
    <source>
        <dbReference type="EMBL" id="TCL06948.1"/>
    </source>
</evidence>
<comment type="caution">
    <text evidence="8">The sequence shown here is derived from an EMBL/GenBank/DDBJ whole genome shotgun (WGS) entry which is preliminary data.</text>
</comment>
<keyword evidence="4" id="KW-0677">Repeat</keyword>
<evidence type="ECO:0000259" key="7">
    <source>
        <dbReference type="PROSITE" id="PS50206"/>
    </source>
</evidence>
<dbReference type="Pfam" id="PF00581">
    <property type="entry name" value="Rhodanese"/>
    <property type="match status" value="2"/>
</dbReference>
<dbReference type="Gene3D" id="3.40.250.10">
    <property type="entry name" value="Rhodanese-like domain"/>
    <property type="match status" value="2"/>
</dbReference>
<dbReference type="GO" id="GO:0004792">
    <property type="term" value="F:thiosulfate-cyanide sulfurtransferase activity"/>
    <property type="evidence" value="ECO:0007669"/>
    <property type="project" value="InterPro"/>
</dbReference>
<keyword evidence="3 6" id="KW-0808">Transferase</keyword>
<keyword evidence="8" id="KW-0670">Pyruvate</keyword>
<dbReference type="EMBL" id="SJOI01000001">
    <property type="protein sequence ID" value="TCL06948.1"/>
    <property type="molecule type" value="Genomic_DNA"/>
</dbReference>
<gene>
    <name evidence="8" type="ORF">EZJ58_5247</name>
</gene>
<feature type="domain" description="Rhodanese" evidence="7">
    <location>
        <begin position="17"/>
        <end position="137"/>
    </location>
</feature>
<sequence length="286" mass="30546">MTSSLFVSPAWLQDHIHDPSVRILDARMLPPGYQGPRDLHAEYLAGHLPEAVIFDIEALSDSNSALPHMLTSPEAFAAAMEALGVGDGQHLVVYDDGSLFSAPRAWWMLHVIAGVERVSLLAGGMAGWQRAGLPLAAGPVFQDPRTFRPRPSAGHVKSLADMRHIIAHRSAQVIDARPAARFSGQEPEPRPGLHRGHIPGSKNLPWHELVRDGELKSPEELRSIVDKAGIDTGRPLVASCGSGVTAAVAVLALTELGIEGVALYDGSWSEWGGRDDVPIATGEGSD</sequence>
<dbReference type="InterPro" id="IPR045078">
    <property type="entry name" value="TST/MPST-like"/>
</dbReference>
<evidence type="ECO:0000256" key="1">
    <source>
        <dbReference type="ARBA" id="ARBA00004496"/>
    </source>
</evidence>
<dbReference type="PROSITE" id="PS00683">
    <property type="entry name" value="RHODANESE_2"/>
    <property type="match status" value="1"/>
</dbReference>
<evidence type="ECO:0000256" key="6">
    <source>
        <dbReference type="RuleBase" id="RU000507"/>
    </source>
</evidence>
<evidence type="ECO:0000256" key="5">
    <source>
        <dbReference type="ARBA" id="ARBA00051793"/>
    </source>
</evidence>
<evidence type="ECO:0000313" key="9">
    <source>
        <dbReference type="Proteomes" id="UP000294555"/>
    </source>
</evidence>
<dbReference type="CDD" id="cd01449">
    <property type="entry name" value="TST_Repeat_2"/>
    <property type="match status" value="1"/>
</dbReference>
<proteinExistence type="predicted"/>
<evidence type="ECO:0000256" key="4">
    <source>
        <dbReference type="ARBA" id="ARBA00022737"/>
    </source>
</evidence>
<dbReference type="FunFam" id="3.40.250.10:FF:000001">
    <property type="entry name" value="Sulfurtransferase"/>
    <property type="match status" value="1"/>
</dbReference>
<accession>A0A4V2Q3J5</accession>
<dbReference type="Proteomes" id="UP000294555">
    <property type="component" value="Unassembled WGS sequence"/>
</dbReference>
<dbReference type="PANTHER" id="PTHR11364">
    <property type="entry name" value="THIOSULFATE SULFERTANSFERASE"/>
    <property type="match status" value="1"/>
</dbReference>
<comment type="subcellular location">
    <subcellularLocation>
        <location evidence="1">Cytoplasm</location>
    </subcellularLocation>
</comment>
<evidence type="ECO:0000256" key="2">
    <source>
        <dbReference type="ARBA" id="ARBA00022490"/>
    </source>
</evidence>
<dbReference type="InterPro" id="IPR036873">
    <property type="entry name" value="Rhodanese-like_dom_sf"/>
</dbReference>
<dbReference type="NCBIfam" id="NF008557">
    <property type="entry name" value="PRK11493.1"/>
    <property type="match status" value="1"/>
</dbReference>
<protein>
    <recommendedName>
        <fullName evidence="6">Sulfurtransferase</fullName>
    </recommendedName>
</protein>
<comment type="catalytic activity">
    <reaction evidence="5">
        <text>2-oxo-3-sulfanylpropanoate + [thioredoxin]-dithiol = [thioredoxin]-disulfide + hydrogen sulfide + pyruvate + H(+)</text>
        <dbReference type="Rhea" id="RHEA:21740"/>
        <dbReference type="Rhea" id="RHEA-COMP:10698"/>
        <dbReference type="Rhea" id="RHEA-COMP:10700"/>
        <dbReference type="ChEBI" id="CHEBI:15361"/>
        <dbReference type="ChEBI" id="CHEBI:15378"/>
        <dbReference type="ChEBI" id="CHEBI:29919"/>
        <dbReference type="ChEBI" id="CHEBI:29950"/>
        <dbReference type="ChEBI" id="CHEBI:50058"/>
        <dbReference type="ChEBI" id="CHEBI:57678"/>
        <dbReference type="EC" id="2.8.1.2"/>
    </reaction>
    <physiologicalReaction direction="left-to-right" evidence="5">
        <dbReference type="Rhea" id="RHEA:21741"/>
    </physiologicalReaction>
</comment>